<dbReference type="EMBL" id="CP017151">
    <property type="protein sequence ID" value="AOR74268.1"/>
    <property type="molecule type" value="Genomic_DNA"/>
</dbReference>
<dbReference type="Proteomes" id="UP000094714">
    <property type="component" value="Chromosome"/>
</dbReference>
<dbReference type="InterPro" id="IPR005322">
    <property type="entry name" value="Peptidase_C69"/>
</dbReference>
<dbReference type="EC" id="3.4.-.-" evidence="6"/>
<keyword evidence="5 6" id="KW-0224">Dipeptidase</keyword>
<dbReference type="Pfam" id="PF03577">
    <property type="entry name" value="Peptidase_C69"/>
    <property type="match status" value="1"/>
</dbReference>
<comment type="catalytic activity">
    <reaction evidence="1">
        <text>an L-aminoacyl-L-amino acid + H2O = 2 an L-alpha-amino acid</text>
        <dbReference type="Rhea" id="RHEA:48940"/>
        <dbReference type="ChEBI" id="CHEBI:15377"/>
        <dbReference type="ChEBI" id="CHEBI:59869"/>
        <dbReference type="ChEBI" id="CHEBI:77460"/>
        <dbReference type="EC" id="3.4.13.19"/>
    </reaction>
</comment>
<evidence type="ECO:0000313" key="8">
    <source>
        <dbReference type="Proteomes" id="UP000094714"/>
    </source>
</evidence>
<keyword evidence="3 6" id="KW-0645">Protease</keyword>
<gene>
    <name evidence="7" type="ORF">LACFE_CDS0804</name>
</gene>
<keyword evidence="4 6" id="KW-0378">Hydrolase</keyword>
<reference evidence="7 8" key="1">
    <citation type="submission" date="2016-09" db="EMBL/GenBank/DDBJ databases">
        <title>Genome Sequence of the Lactobacillus fermentum strain NCC2970 (CNCM I-5068).</title>
        <authorList>
            <person name="Barretto C."/>
            <person name="Ngom-Bru C."/>
            <person name="Genevaz A."/>
            <person name="Fournier C."/>
            <person name="Moine D."/>
            <person name="Kassam M."/>
            <person name="Iltis A."/>
            <person name="Sagory-Zalkind P."/>
            <person name="Faucherand G."/>
            <person name="Descombes P."/>
            <person name="Duboux S."/>
        </authorList>
    </citation>
    <scope>NUCLEOTIDE SEQUENCE [LARGE SCALE GENOMIC DNA]</scope>
    <source>
        <strain evidence="7 8">NCC2970</strain>
    </source>
</reference>
<dbReference type="GO" id="GO:0016805">
    <property type="term" value="F:dipeptidase activity"/>
    <property type="evidence" value="ECO:0007669"/>
    <property type="project" value="UniProtKB-KW"/>
</dbReference>
<evidence type="ECO:0000256" key="5">
    <source>
        <dbReference type="ARBA" id="ARBA00022997"/>
    </source>
</evidence>
<evidence type="ECO:0000256" key="1">
    <source>
        <dbReference type="ARBA" id="ARBA00001670"/>
    </source>
</evidence>
<dbReference type="AlphaFoldDB" id="A0A1D7ZWQ2"/>
<evidence type="ECO:0000256" key="6">
    <source>
        <dbReference type="RuleBase" id="RU364089"/>
    </source>
</evidence>
<organism evidence="7 8">
    <name type="scientific">Limosilactobacillus fermentum</name>
    <name type="common">Lactobacillus fermentum</name>
    <dbReference type="NCBI Taxonomy" id="1613"/>
    <lineage>
        <taxon>Bacteria</taxon>
        <taxon>Bacillati</taxon>
        <taxon>Bacillota</taxon>
        <taxon>Bacilli</taxon>
        <taxon>Lactobacillales</taxon>
        <taxon>Lactobacillaceae</taxon>
        <taxon>Limosilactobacillus</taxon>
    </lineage>
</organism>
<sequence>MMEKKLSACTTVLVGKQATIDGSTMAARNDDTYGPLTPQRFVVYPTYKDHPNQVKSYLNHFVGDRPANGARYQGVPNVNLTTEGVYDENGFNEYNVGMSATESVYANERVLAFDPLNLESGLNEDVIVAMVLPFIKSAQEGVAYLGDLVAKYGSAEGNGVIFSDKNDVWYMEIVTGHHWVAQRIPDDAYAVTGNRVAIQEVDFDDPANFMWSDGIQEFVANHHLNPDLSGWNFRRIFGTATVFDQHYNTPRQWYGHLVLSPDVKLDPLDFDLPFVLKADHKITLEEVEQVLSSHYQGTVYDPLGHEGTEQEKRLFRPISLNRTQNSHVLQVRNDLPEAASTIMWMSFGIPTFTPYVPFFGNADEVDASYRNTPKEMNVDFKSAYWMYRALSMLVEAHHAEFLQDDLDYLKDAREYFHRFVDEVAPLVDGMTNQEATAILSAKNQELVAEMAKRTKDLMAKLMMKGLELSKLTFTMDKNL</sequence>
<comment type="similarity">
    <text evidence="2 6">Belongs to the peptidase C69 family.</text>
</comment>
<dbReference type="InterPro" id="IPR047804">
    <property type="entry name" value="C69_dipept_A-like"/>
</dbReference>
<evidence type="ECO:0000256" key="3">
    <source>
        <dbReference type="ARBA" id="ARBA00022670"/>
    </source>
</evidence>
<dbReference type="PANTHER" id="PTHR12994">
    <property type="entry name" value="SECERNIN"/>
    <property type="match status" value="1"/>
</dbReference>
<dbReference type="GO" id="GO:0070004">
    <property type="term" value="F:cysteine-type exopeptidase activity"/>
    <property type="evidence" value="ECO:0007669"/>
    <property type="project" value="InterPro"/>
</dbReference>
<evidence type="ECO:0000313" key="7">
    <source>
        <dbReference type="EMBL" id="AOR74268.1"/>
    </source>
</evidence>
<dbReference type="Gene3D" id="3.60.60.10">
    <property type="entry name" value="Penicillin V Acylase, Chain A"/>
    <property type="match status" value="1"/>
</dbReference>
<evidence type="ECO:0000256" key="4">
    <source>
        <dbReference type="ARBA" id="ARBA00022801"/>
    </source>
</evidence>
<dbReference type="GO" id="GO:0006508">
    <property type="term" value="P:proteolysis"/>
    <property type="evidence" value="ECO:0007669"/>
    <property type="project" value="UniProtKB-KW"/>
</dbReference>
<accession>A0A1D7ZWQ2</accession>
<dbReference type="PATRIC" id="fig|1613.112.peg.842"/>
<dbReference type="PANTHER" id="PTHR12994:SF17">
    <property type="entry name" value="LD30995P"/>
    <property type="match status" value="1"/>
</dbReference>
<protein>
    <recommendedName>
        <fullName evidence="6">Dipeptidase</fullName>
        <ecNumber evidence="6">3.4.-.-</ecNumber>
    </recommendedName>
</protein>
<evidence type="ECO:0000256" key="2">
    <source>
        <dbReference type="ARBA" id="ARBA00007225"/>
    </source>
</evidence>
<proteinExistence type="inferred from homology"/>
<name>A0A1D7ZWQ2_LIMFE</name>
<dbReference type="NCBIfam" id="NF033678">
    <property type="entry name" value="C69_fam_dipept"/>
    <property type="match status" value="1"/>
</dbReference>